<evidence type="ECO:0000313" key="2">
    <source>
        <dbReference type="EMBL" id="TKA29038.1"/>
    </source>
</evidence>
<evidence type="ECO:0000313" key="3">
    <source>
        <dbReference type="Proteomes" id="UP000310066"/>
    </source>
</evidence>
<feature type="compositionally biased region" description="Low complexity" evidence="1">
    <location>
        <begin position="67"/>
        <end position="100"/>
    </location>
</feature>
<sequence>MAPTNDSYEMQASRTDARFSTYSGAPSLQPSLAPTLDTQATSHRASHQPRHQYIQTSQPNEKTGTLSHNNNAISSSSSSRMYSAAPAALESSSTLSSSDPKAADLKSWSGTLERMQDVRLDKQRYVMSGNKSDEVSKLALGAKVERALARRMTSQDAVFRVKRTIGDVEKGSLEVEAN</sequence>
<feature type="compositionally biased region" description="Polar residues" evidence="1">
    <location>
        <begin position="1"/>
        <end position="43"/>
    </location>
</feature>
<name>A0A4U0U2C7_9PEZI</name>
<organism evidence="2 3">
    <name type="scientific">Friedmanniomyces endolithicus</name>
    <dbReference type="NCBI Taxonomy" id="329885"/>
    <lineage>
        <taxon>Eukaryota</taxon>
        <taxon>Fungi</taxon>
        <taxon>Dikarya</taxon>
        <taxon>Ascomycota</taxon>
        <taxon>Pezizomycotina</taxon>
        <taxon>Dothideomycetes</taxon>
        <taxon>Dothideomycetidae</taxon>
        <taxon>Mycosphaerellales</taxon>
        <taxon>Teratosphaeriaceae</taxon>
        <taxon>Friedmanniomyces</taxon>
    </lineage>
</organism>
<gene>
    <name evidence="2" type="ORF">B0A54_16321</name>
</gene>
<evidence type="ECO:0000256" key="1">
    <source>
        <dbReference type="SAM" id="MobiDB-lite"/>
    </source>
</evidence>
<protein>
    <submittedName>
        <fullName evidence="2">Uncharacterized protein</fullName>
    </submittedName>
</protein>
<proteinExistence type="predicted"/>
<comment type="caution">
    <text evidence="2">The sequence shown here is derived from an EMBL/GenBank/DDBJ whole genome shotgun (WGS) entry which is preliminary data.</text>
</comment>
<dbReference type="Proteomes" id="UP000310066">
    <property type="component" value="Unassembled WGS sequence"/>
</dbReference>
<dbReference type="EMBL" id="NAJP01000113">
    <property type="protein sequence ID" value="TKA29038.1"/>
    <property type="molecule type" value="Genomic_DNA"/>
</dbReference>
<reference evidence="2 3" key="1">
    <citation type="submission" date="2017-03" db="EMBL/GenBank/DDBJ databases">
        <title>Genomes of endolithic fungi from Antarctica.</title>
        <authorList>
            <person name="Coleine C."/>
            <person name="Masonjones S."/>
            <person name="Stajich J.E."/>
        </authorList>
    </citation>
    <scope>NUCLEOTIDE SEQUENCE [LARGE SCALE GENOMIC DNA]</scope>
    <source>
        <strain evidence="2 3">CCFEE 5311</strain>
    </source>
</reference>
<feature type="compositionally biased region" description="Polar residues" evidence="1">
    <location>
        <begin position="53"/>
        <end position="66"/>
    </location>
</feature>
<feature type="region of interest" description="Disordered" evidence="1">
    <location>
        <begin position="1"/>
        <end position="104"/>
    </location>
</feature>
<accession>A0A4U0U2C7</accession>
<dbReference type="OrthoDB" id="5399555at2759"/>
<dbReference type="AlphaFoldDB" id="A0A4U0U2C7"/>